<dbReference type="EMBL" id="CP042469">
    <property type="protein sequence ID" value="QOX63263.1"/>
    <property type="molecule type" value="Genomic_DNA"/>
</dbReference>
<keyword evidence="2" id="KW-1185">Reference proteome</keyword>
<accession>A0ACD1A9S4</accession>
<keyword evidence="1" id="KW-0378">Hydrolase</keyword>
<protein>
    <submittedName>
        <fullName evidence="1">HAD family hydrolase</fullName>
    </submittedName>
</protein>
<name>A0ACD1A9S4_9FIRM</name>
<evidence type="ECO:0000313" key="1">
    <source>
        <dbReference type="EMBL" id="QOX63263.1"/>
    </source>
</evidence>
<proteinExistence type="predicted"/>
<organism evidence="1 2">
    <name type="scientific">Anoxybacterium hadale</name>
    <dbReference type="NCBI Taxonomy" id="3408580"/>
    <lineage>
        <taxon>Bacteria</taxon>
        <taxon>Bacillati</taxon>
        <taxon>Bacillota</taxon>
        <taxon>Clostridia</taxon>
        <taxon>Peptostreptococcales</taxon>
        <taxon>Anaerovoracaceae</taxon>
        <taxon>Anoxybacterium</taxon>
    </lineage>
</organism>
<evidence type="ECO:0000313" key="2">
    <source>
        <dbReference type="Proteomes" id="UP000594014"/>
    </source>
</evidence>
<sequence>MSSKKKKLILWDLDGTLMHCGADGTRALNETFHKLYGIEDAFTKAGIGHAMDSVILDRILSSNGLNMEDLENIKLLYTKNLKEILDHNVNKRILPGIKELLQFLQNSNDCFSGLLTSNLKSGAEIKLQSVGLCDYFSVGGFGDAYGEKWDAAEASIIEAEKYFGVRFDKDNIFIVGDSIYDIQCAKKIGVVSIGVATGFASYDMLKSQSPDFLYEDMSKWQEIALLHQWIKT</sequence>
<dbReference type="Proteomes" id="UP000594014">
    <property type="component" value="Chromosome"/>
</dbReference>
<reference evidence="1" key="1">
    <citation type="submission" date="2019-08" db="EMBL/GenBank/DDBJ databases">
        <title>Genome sequence of Clostridiales bacterium MT110.</title>
        <authorList>
            <person name="Cao J."/>
        </authorList>
    </citation>
    <scope>NUCLEOTIDE SEQUENCE</scope>
    <source>
        <strain evidence="1">MT110</strain>
    </source>
</reference>
<gene>
    <name evidence="1" type="ORF">FRZ06_07840</name>
</gene>